<gene>
    <name evidence="1" type="ORF">SAMN02745216_04737</name>
</gene>
<evidence type="ECO:0000313" key="2">
    <source>
        <dbReference type="Proteomes" id="UP000183994"/>
    </source>
</evidence>
<accession>A0A1M6YDQ5</accession>
<keyword evidence="2" id="KW-1185">Reference proteome</keyword>
<dbReference type="AlphaFoldDB" id="A0A1M6YDQ5"/>
<reference evidence="2" key="1">
    <citation type="submission" date="2016-11" db="EMBL/GenBank/DDBJ databases">
        <authorList>
            <person name="Varghese N."/>
            <person name="Submissions S."/>
        </authorList>
    </citation>
    <scope>NUCLEOTIDE SEQUENCE [LARGE SCALE GENOMIC DNA]</scope>
    <source>
        <strain evidence="2">DSM 16219</strain>
    </source>
</reference>
<organism evidence="1 2">
    <name type="scientific">Desulfatibacillum alkenivorans DSM 16219</name>
    <dbReference type="NCBI Taxonomy" id="1121393"/>
    <lineage>
        <taxon>Bacteria</taxon>
        <taxon>Pseudomonadati</taxon>
        <taxon>Thermodesulfobacteriota</taxon>
        <taxon>Desulfobacteria</taxon>
        <taxon>Desulfobacterales</taxon>
        <taxon>Desulfatibacillaceae</taxon>
        <taxon>Desulfatibacillum</taxon>
    </lineage>
</organism>
<dbReference type="Proteomes" id="UP000183994">
    <property type="component" value="Unassembled WGS sequence"/>
</dbReference>
<evidence type="ECO:0008006" key="3">
    <source>
        <dbReference type="Google" id="ProtNLM"/>
    </source>
</evidence>
<evidence type="ECO:0000313" key="1">
    <source>
        <dbReference type="EMBL" id="SHL16368.1"/>
    </source>
</evidence>
<proteinExistence type="predicted"/>
<name>A0A1M6YDQ5_9BACT</name>
<dbReference type="EMBL" id="FQZU01000048">
    <property type="protein sequence ID" value="SHL16368.1"/>
    <property type="molecule type" value="Genomic_DNA"/>
</dbReference>
<protein>
    <recommendedName>
        <fullName evidence="3">HesB-like selenoprotein</fullName>
    </recommendedName>
</protein>
<dbReference type="RefSeq" id="WP_028316737.1">
    <property type="nucleotide sequence ID" value="NZ_FQZU01000048.1"/>
</dbReference>
<dbReference type="STRING" id="1121393.SAMN02745216_04737"/>
<sequence>MALDESRENDESYEVDGLTFVVDKAFLAQASPIKIDYSMLGFEINSAYELPKGGDCGGCSGGTCG</sequence>